<feature type="compositionally biased region" description="Polar residues" evidence="1">
    <location>
        <begin position="83"/>
        <end position="93"/>
    </location>
</feature>
<dbReference type="EMBL" id="JAMQYH010000005">
    <property type="protein sequence ID" value="KAJ1688323.1"/>
    <property type="molecule type" value="Genomic_DNA"/>
</dbReference>
<name>A0A9Q0C6T1_9POAL</name>
<feature type="compositionally biased region" description="Polar residues" evidence="1">
    <location>
        <begin position="269"/>
        <end position="282"/>
    </location>
</feature>
<feature type="region of interest" description="Disordered" evidence="1">
    <location>
        <begin position="231"/>
        <end position="294"/>
    </location>
</feature>
<dbReference type="Pfam" id="PF06972">
    <property type="entry name" value="GIP1_N"/>
    <property type="match status" value="1"/>
</dbReference>
<feature type="compositionally biased region" description="Polar residues" evidence="1">
    <location>
        <begin position="865"/>
        <end position="879"/>
    </location>
</feature>
<proteinExistence type="predicted"/>
<dbReference type="AlphaFoldDB" id="A0A9Q0C6T1"/>
<dbReference type="SUPFAM" id="SSF46934">
    <property type="entry name" value="UBA-like"/>
    <property type="match status" value="1"/>
</dbReference>
<dbReference type="PANTHER" id="PTHR46445">
    <property type="entry name" value="RNA POLYMERASE II DEGRADATION FACTOR-LIKE PROTEIN (DUF1296)"/>
    <property type="match status" value="1"/>
</dbReference>
<feature type="compositionally biased region" description="Basic and acidic residues" evidence="1">
    <location>
        <begin position="58"/>
        <end position="80"/>
    </location>
</feature>
<evidence type="ECO:0000313" key="4">
    <source>
        <dbReference type="Proteomes" id="UP001151287"/>
    </source>
</evidence>
<evidence type="ECO:0000256" key="1">
    <source>
        <dbReference type="SAM" id="MobiDB-lite"/>
    </source>
</evidence>
<keyword evidence="4" id="KW-1185">Reference proteome</keyword>
<dbReference type="InterPro" id="IPR009060">
    <property type="entry name" value="UBA-like_sf"/>
</dbReference>
<feature type="compositionally biased region" description="Low complexity" evidence="1">
    <location>
        <begin position="613"/>
        <end position="636"/>
    </location>
</feature>
<gene>
    <name evidence="3" type="ORF">LUZ63_019713</name>
</gene>
<reference evidence="3" key="1">
    <citation type="journal article" date="2022" name="Cell">
        <title>Repeat-based holocentromeres influence genome architecture and karyotype evolution.</title>
        <authorList>
            <person name="Hofstatter P.G."/>
            <person name="Thangavel G."/>
            <person name="Lux T."/>
            <person name="Neumann P."/>
            <person name="Vondrak T."/>
            <person name="Novak P."/>
            <person name="Zhang M."/>
            <person name="Costa L."/>
            <person name="Castellani M."/>
            <person name="Scott A."/>
            <person name="Toegelov H."/>
            <person name="Fuchs J."/>
            <person name="Mata-Sucre Y."/>
            <person name="Dias Y."/>
            <person name="Vanzela A.L.L."/>
            <person name="Huettel B."/>
            <person name="Almeida C.C.S."/>
            <person name="Simkova H."/>
            <person name="Souza G."/>
            <person name="Pedrosa-Harand A."/>
            <person name="Macas J."/>
            <person name="Mayer K.F.X."/>
            <person name="Houben A."/>
            <person name="Marques A."/>
        </authorList>
    </citation>
    <scope>NUCLEOTIDE SEQUENCE</scope>
    <source>
        <strain evidence="3">RhyBre1mFocal</strain>
    </source>
</reference>
<organism evidence="3 4">
    <name type="scientific">Rhynchospora breviuscula</name>
    <dbReference type="NCBI Taxonomy" id="2022672"/>
    <lineage>
        <taxon>Eukaryota</taxon>
        <taxon>Viridiplantae</taxon>
        <taxon>Streptophyta</taxon>
        <taxon>Embryophyta</taxon>
        <taxon>Tracheophyta</taxon>
        <taxon>Spermatophyta</taxon>
        <taxon>Magnoliopsida</taxon>
        <taxon>Liliopsida</taxon>
        <taxon>Poales</taxon>
        <taxon>Cyperaceae</taxon>
        <taxon>Cyperoideae</taxon>
        <taxon>Rhynchosporeae</taxon>
        <taxon>Rhynchospora</taxon>
    </lineage>
</organism>
<dbReference type="Proteomes" id="UP001151287">
    <property type="component" value="Unassembled WGS sequence"/>
</dbReference>
<feature type="region of interest" description="Disordered" evidence="1">
    <location>
        <begin position="613"/>
        <end position="641"/>
    </location>
</feature>
<evidence type="ECO:0000313" key="3">
    <source>
        <dbReference type="EMBL" id="KAJ1688323.1"/>
    </source>
</evidence>
<protein>
    <recommendedName>
        <fullName evidence="2">GBF-interacting protein 1 N-terminal domain-containing protein</fullName>
    </recommendedName>
</protein>
<dbReference type="InterPro" id="IPR009719">
    <property type="entry name" value="GIP1_N"/>
</dbReference>
<feature type="region of interest" description="Disordered" evidence="1">
    <location>
        <begin position="842"/>
        <end position="879"/>
    </location>
</feature>
<feature type="compositionally biased region" description="Polar residues" evidence="1">
    <location>
        <begin position="461"/>
        <end position="473"/>
    </location>
</feature>
<feature type="region of interest" description="Disordered" evidence="1">
    <location>
        <begin position="440"/>
        <end position="475"/>
    </location>
</feature>
<feature type="compositionally biased region" description="Polar residues" evidence="1">
    <location>
        <begin position="156"/>
        <end position="167"/>
    </location>
</feature>
<feature type="compositionally biased region" description="Polar residues" evidence="1">
    <location>
        <begin position="132"/>
        <end position="148"/>
    </location>
</feature>
<dbReference type="OrthoDB" id="762072at2759"/>
<evidence type="ECO:0000259" key="2">
    <source>
        <dbReference type="Pfam" id="PF06972"/>
    </source>
</evidence>
<accession>A0A9Q0C6T1</accession>
<feature type="region of interest" description="Disordered" evidence="1">
    <location>
        <begin position="55"/>
        <end position="187"/>
    </location>
</feature>
<dbReference type="PANTHER" id="PTHR46445:SF3">
    <property type="entry name" value="RNA POLYMERASE II DEGRADATION FACTOR-LIKE PROTEIN (DUF1296)-RELATED"/>
    <property type="match status" value="1"/>
</dbReference>
<sequence>MSGKVAAAAASGIPASARKLVQSLKEIVNCPDAEIYATLKECDMDPDATVNRLLTQDTFREVKSKRDKKKETKETGESRPRAVNNTSTRGSRVSSDRGPRSGYYQSSSNGKNDNHASRAKAAPVKEIDNNSHHTSSILGPATGANNAHQKPAAPSSVLNTTVQTPSGLNDGPPLSTHPAPSGFQSAWSGGLHGHLSMADVVKMGRPQAKSSAHVAPIVSTDRSYAAQYPAMPSSHASKIGPSVTPDTAQSHPQLQPQPQPPVTQVTVTDPSPISTSTETNDNGAHDSSMADDWNIVDEPPAVSADYSAGVSSLEGDVDEQYIQVVASDVQVQVEDSGIDAELDDALNNASAYQSQEHSFEHHDGEEAQEDAVASAAVNFQQLNLGEEEPHNNAQGENPAVIIPNHLQVSNADCAHLSFGSFSSGAFSGIFQQKALEAHPEVVPTVEEPSTVDQPDNRNEEYYNNGTLKPSPTEDSAARMGTRVETLDMPSVSASEPDVLRNEAPDAVHGLQYNMPSVSSHGFPSAAQPSGVEFGYPQGNTQLQNLSAFSSLLQANSLHGSLLAPTAQPSRDFDLSFSQLVTSQSMPTKYVASVPSTSGSTISVQEAAKQGIFSNQQPTAQSQNQNQSQTQTLASTNVPTGPPLPQPLAVHPYSQPTLPLGPFANLIGYPFPLPQNYYLPSAFQQPYTGNGAFHQSAAAVPNAGLKYTTLPQYKSSVSSSTSMPQASSVVSGYGAFGGSGSVPGNFAAIPVSGSGASTSLGFDEALSSQYKDMSHYMSLQQSENPAMYLPGAAGSRTLSTMPASNFYGYQGQTQHGGFRQGQQPSQINSLGYANYYHSQIPAGAQDHHHHHQQNPGDASLSGGAQAATQQPSHQLWQNSY</sequence>
<comment type="caution">
    <text evidence="3">The sequence shown here is derived from an EMBL/GenBank/DDBJ whole genome shotgun (WGS) entry which is preliminary data.</text>
</comment>
<feature type="domain" description="GBF-interacting protein 1 N-terminal" evidence="2">
    <location>
        <begin position="13"/>
        <end position="71"/>
    </location>
</feature>